<protein>
    <submittedName>
        <fullName evidence="7">Transporter</fullName>
    </submittedName>
</protein>
<evidence type="ECO:0000313" key="7">
    <source>
        <dbReference type="EMBL" id="RXH35640.1"/>
    </source>
</evidence>
<dbReference type="Proteomes" id="UP000289546">
    <property type="component" value="Unassembled WGS sequence"/>
</dbReference>
<keyword evidence="5 6" id="KW-0472">Membrane</keyword>
<evidence type="ECO:0000256" key="5">
    <source>
        <dbReference type="ARBA" id="ARBA00023136"/>
    </source>
</evidence>
<dbReference type="GO" id="GO:0055085">
    <property type="term" value="P:transmembrane transport"/>
    <property type="evidence" value="ECO:0007669"/>
    <property type="project" value="TreeGrafter"/>
</dbReference>
<feature type="transmembrane region" description="Helical" evidence="6">
    <location>
        <begin position="15"/>
        <end position="38"/>
    </location>
</feature>
<reference evidence="7 8" key="1">
    <citation type="submission" date="2015-04" db="EMBL/GenBank/DDBJ databases">
        <title>Comparative genomics of rhizobia nodulating Arachis hypogaea in China.</title>
        <authorList>
            <person name="Li Y."/>
        </authorList>
    </citation>
    <scope>NUCLEOTIDE SEQUENCE [LARGE SCALE GENOMIC DNA]</scope>
    <source>
        <strain evidence="7 8">CCBAU 51757</strain>
    </source>
</reference>
<feature type="transmembrane region" description="Helical" evidence="6">
    <location>
        <begin position="75"/>
        <end position="98"/>
    </location>
</feature>
<feature type="transmembrane region" description="Helical" evidence="6">
    <location>
        <begin position="264"/>
        <end position="291"/>
    </location>
</feature>
<evidence type="ECO:0000256" key="1">
    <source>
        <dbReference type="ARBA" id="ARBA00004141"/>
    </source>
</evidence>
<evidence type="ECO:0000256" key="4">
    <source>
        <dbReference type="ARBA" id="ARBA00022989"/>
    </source>
</evidence>
<feature type="transmembrane region" description="Helical" evidence="6">
    <location>
        <begin position="44"/>
        <end position="63"/>
    </location>
</feature>
<evidence type="ECO:0000256" key="3">
    <source>
        <dbReference type="ARBA" id="ARBA00022692"/>
    </source>
</evidence>
<dbReference type="PANTHER" id="PTHR21716">
    <property type="entry name" value="TRANSMEMBRANE PROTEIN"/>
    <property type="match status" value="1"/>
</dbReference>
<dbReference type="PANTHER" id="PTHR21716:SF62">
    <property type="entry name" value="TRANSPORT PROTEIN YDBI-RELATED"/>
    <property type="match status" value="1"/>
</dbReference>
<name>A0A4Q0SDF1_9BRAD</name>
<proteinExistence type="inferred from homology"/>
<dbReference type="EMBL" id="LBJQ01000012">
    <property type="protein sequence ID" value="RXH35640.1"/>
    <property type="molecule type" value="Genomic_DNA"/>
</dbReference>
<comment type="caution">
    <text evidence="7">The sequence shown here is derived from an EMBL/GenBank/DDBJ whole genome shotgun (WGS) entry which is preliminary data.</text>
</comment>
<evidence type="ECO:0000256" key="2">
    <source>
        <dbReference type="ARBA" id="ARBA00009773"/>
    </source>
</evidence>
<dbReference type="GO" id="GO:0016020">
    <property type="term" value="C:membrane"/>
    <property type="evidence" value="ECO:0007669"/>
    <property type="project" value="UniProtKB-SubCell"/>
</dbReference>
<feature type="transmembrane region" description="Helical" evidence="6">
    <location>
        <begin position="303"/>
        <end position="322"/>
    </location>
</feature>
<keyword evidence="4 6" id="KW-1133">Transmembrane helix</keyword>
<gene>
    <name evidence="7" type="ORF">XH99_07855</name>
</gene>
<evidence type="ECO:0000313" key="8">
    <source>
        <dbReference type="Proteomes" id="UP000289546"/>
    </source>
</evidence>
<organism evidence="7 8">
    <name type="scientific">Bradyrhizobium nanningense</name>
    <dbReference type="NCBI Taxonomy" id="1325118"/>
    <lineage>
        <taxon>Bacteria</taxon>
        <taxon>Pseudomonadati</taxon>
        <taxon>Pseudomonadota</taxon>
        <taxon>Alphaproteobacteria</taxon>
        <taxon>Hyphomicrobiales</taxon>
        <taxon>Nitrobacteraceae</taxon>
        <taxon>Bradyrhizobium</taxon>
    </lineage>
</organism>
<sequence>MIMSKDERSRTRGDLAWAISVGGIGVVLFTALLAFTWYFAATLLLIFTGMLLGLGLNAVTNALGRRVPLPHAVRLAIVCTALALMLAGIAYLGGATIAEQASLLSKTLKSQLTNVRSFLDNHGIDTSFFDLGNGAPDASGTAPSETTSAPATPSRGALPGAGALASSGGAIVSQTFKLLLGTIHGVGNIFIVLFLGFAFAAQPAVYHDGLVFLAPARHRTRVALIIDRIAETLERWLIAQIIVMLAVGVVTWIGLALIGIPGSFILGIQAGLLAFIPTVGAIIAGVIVVLASLASGWIPALSAFLLFMGVHAMESYVLTPILQRQALDIPPATLFAFQIVLGVVFGIWGLALALPLVAIAKVMIDHFKTYETPPLAEAA</sequence>
<feature type="transmembrane region" description="Helical" evidence="6">
    <location>
        <begin position="236"/>
        <end position="258"/>
    </location>
</feature>
<feature type="transmembrane region" description="Helical" evidence="6">
    <location>
        <begin position="189"/>
        <end position="215"/>
    </location>
</feature>
<keyword evidence="8" id="KW-1185">Reference proteome</keyword>
<accession>A0A4Q0SDF1</accession>
<dbReference type="AlphaFoldDB" id="A0A4Q0SDF1"/>
<evidence type="ECO:0000256" key="6">
    <source>
        <dbReference type="SAM" id="Phobius"/>
    </source>
</evidence>
<feature type="transmembrane region" description="Helical" evidence="6">
    <location>
        <begin position="334"/>
        <end position="360"/>
    </location>
</feature>
<comment type="similarity">
    <text evidence="2">Belongs to the autoinducer-2 exporter (AI-2E) (TC 2.A.86) family.</text>
</comment>
<dbReference type="InterPro" id="IPR002549">
    <property type="entry name" value="AI-2E-like"/>
</dbReference>
<keyword evidence="3 6" id="KW-0812">Transmembrane</keyword>
<dbReference type="Pfam" id="PF01594">
    <property type="entry name" value="AI-2E_transport"/>
    <property type="match status" value="1"/>
</dbReference>
<comment type="subcellular location">
    <subcellularLocation>
        <location evidence="1">Membrane</location>
        <topology evidence="1">Multi-pass membrane protein</topology>
    </subcellularLocation>
</comment>